<dbReference type="PANTHER" id="PTHR42809:SF1">
    <property type="entry name" value="FLAVODOXIN 1"/>
    <property type="match status" value="1"/>
</dbReference>
<sequence>MKKTGIFYGSSTGVTAEVAEDIAKLLNVPAADIHDVAKSAPSDVEPYDLLVLGSSTWGAGDLQNDWYDFLDGLEALNLRDKQIAIFGCGDESMSDTFCGAVGIIYTSLQKTGARFIGSFDADGYEFDESPAFIDGVYVGLLLDQVNKEELTLSRLKGWTDKIKSEVK</sequence>
<accession>A0ABV4CS85</accession>
<dbReference type="InterPro" id="IPR050619">
    <property type="entry name" value="Flavodoxin"/>
</dbReference>
<dbReference type="Pfam" id="PF00258">
    <property type="entry name" value="Flavodoxin_1"/>
    <property type="match status" value="1"/>
</dbReference>
<organism evidence="10 11">
    <name type="scientific">Heminiphilus faecis</name>
    <dbReference type="NCBI Taxonomy" id="2601703"/>
    <lineage>
        <taxon>Bacteria</taxon>
        <taxon>Pseudomonadati</taxon>
        <taxon>Bacteroidota</taxon>
        <taxon>Bacteroidia</taxon>
        <taxon>Bacteroidales</taxon>
        <taxon>Muribaculaceae</taxon>
        <taxon>Heminiphilus</taxon>
    </lineage>
</organism>
<evidence type="ECO:0000259" key="9">
    <source>
        <dbReference type="PROSITE" id="PS50902"/>
    </source>
</evidence>
<comment type="similarity">
    <text evidence="2 8">Belongs to the flavodoxin family.</text>
</comment>
<dbReference type="SUPFAM" id="SSF52218">
    <property type="entry name" value="Flavoproteins"/>
    <property type="match status" value="1"/>
</dbReference>
<dbReference type="PROSITE" id="PS50902">
    <property type="entry name" value="FLAVODOXIN_LIKE"/>
    <property type="match status" value="1"/>
</dbReference>
<keyword evidence="3 8" id="KW-0813">Transport</keyword>
<keyword evidence="6 8" id="KW-0249">Electron transport</keyword>
<dbReference type="EMBL" id="JBCLPP010000002">
    <property type="protein sequence ID" value="MEY8244241.1"/>
    <property type="molecule type" value="Genomic_DNA"/>
</dbReference>
<dbReference type="NCBIfam" id="NF006739">
    <property type="entry name" value="PRK09267.1-5"/>
    <property type="match status" value="1"/>
</dbReference>
<evidence type="ECO:0000256" key="5">
    <source>
        <dbReference type="ARBA" id="ARBA00022643"/>
    </source>
</evidence>
<comment type="caution">
    <text evidence="10">The sequence shown here is derived from an EMBL/GenBank/DDBJ whole genome shotgun (WGS) entry which is preliminary data.</text>
</comment>
<dbReference type="Gene3D" id="3.40.50.360">
    <property type="match status" value="1"/>
</dbReference>
<keyword evidence="4 8" id="KW-0285">Flavoprotein</keyword>
<evidence type="ECO:0000256" key="2">
    <source>
        <dbReference type="ARBA" id="ARBA00005267"/>
    </source>
</evidence>
<dbReference type="NCBIfam" id="TIGR01752">
    <property type="entry name" value="flav_long"/>
    <property type="match status" value="1"/>
</dbReference>
<reference evidence="10 11" key="1">
    <citation type="submission" date="2024-03" db="EMBL/GenBank/DDBJ databases">
        <title>Mouse gut bacterial collection (mGBC) of GemPharmatech.</title>
        <authorList>
            <person name="He Y."/>
            <person name="Dong L."/>
            <person name="Wu D."/>
            <person name="Gao X."/>
            <person name="Lin Z."/>
        </authorList>
    </citation>
    <scope>NUCLEOTIDE SEQUENCE [LARGE SCALE GENOMIC DNA]</scope>
    <source>
        <strain evidence="10 11">54-13</strain>
    </source>
</reference>
<comment type="cofactor">
    <cofactor evidence="1 8">
        <name>FMN</name>
        <dbReference type="ChEBI" id="CHEBI:58210"/>
    </cofactor>
</comment>
<dbReference type="PROSITE" id="PS00201">
    <property type="entry name" value="FLAVODOXIN"/>
    <property type="match status" value="1"/>
</dbReference>
<feature type="domain" description="Flavodoxin-like" evidence="9">
    <location>
        <begin position="4"/>
        <end position="163"/>
    </location>
</feature>
<proteinExistence type="inferred from homology"/>
<dbReference type="PIRSF" id="PIRSF038996">
    <property type="entry name" value="FldA"/>
    <property type="match status" value="1"/>
</dbReference>
<dbReference type="InterPro" id="IPR001226">
    <property type="entry name" value="Flavodoxin_CS"/>
</dbReference>
<protein>
    <recommendedName>
        <fullName evidence="8">Flavodoxin</fullName>
    </recommendedName>
</protein>
<evidence type="ECO:0000256" key="8">
    <source>
        <dbReference type="PIRNR" id="PIRNR038996"/>
    </source>
</evidence>
<keyword evidence="5 8" id="KW-0288">FMN</keyword>
<dbReference type="InterPro" id="IPR010086">
    <property type="entry name" value="Flavodoxin_lc"/>
</dbReference>
<evidence type="ECO:0000313" key="10">
    <source>
        <dbReference type="EMBL" id="MEY8244241.1"/>
    </source>
</evidence>
<keyword evidence="11" id="KW-1185">Reference proteome</keyword>
<dbReference type="PANTHER" id="PTHR42809">
    <property type="entry name" value="FLAVODOXIN 2"/>
    <property type="match status" value="1"/>
</dbReference>
<evidence type="ECO:0000256" key="1">
    <source>
        <dbReference type="ARBA" id="ARBA00001917"/>
    </source>
</evidence>
<dbReference type="Proteomes" id="UP001565200">
    <property type="component" value="Unassembled WGS sequence"/>
</dbReference>
<dbReference type="InterPro" id="IPR008254">
    <property type="entry name" value="Flavodoxin/NO_synth"/>
</dbReference>
<evidence type="ECO:0000256" key="6">
    <source>
        <dbReference type="ARBA" id="ARBA00022982"/>
    </source>
</evidence>
<evidence type="ECO:0000313" key="11">
    <source>
        <dbReference type="Proteomes" id="UP001565200"/>
    </source>
</evidence>
<gene>
    <name evidence="10" type="ORF">AAK873_01260</name>
</gene>
<dbReference type="InterPro" id="IPR029039">
    <property type="entry name" value="Flavoprotein-like_sf"/>
</dbReference>
<dbReference type="PRINTS" id="PR00369">
    <property type="entry name" value="FLAVODOXIN"/>
</dbReference>
<evidence type="ECO:0000256" key="4">
    <source>
        <dbReference type="ARBA" id="ARBA00022630"/>
    </source>
</evidence>
<dbReference type="InterPro" id="IPR001094">
    <property type="entry name" value="Flavdoxin-like"/>
</dbReference>
<comment type="function">
    <text evidence="8">Low-potential electron donor to a number of redox enzymes.</text>
</comment>
<evidence type="ECO:0000256" key="7">
    <source>
        <dbReference type="ARBA" id="ARBA00023231"/>
    </source>
</evidence>
<evidence type="ECO:0000256" key="3">
    <source>
        <dbReference type="ARBA" id="ARBA00022448"/>
    </source>
</evidence>
<name>A0ABV4CS85_9BACT</name>
<keyword evidence="7" id="KW-0535">Nitrogen fixation</keyword>
<dbReference type="RefSeq" id="WP_121699013.1">
    <property type="nucleotide sequence ID" value="NZ_JBCLPP010000002.1"/>
</dbReference>